<dbReference type="EC" id="3.4.21.89" evidence="1"/>
<dbReference type="GO" id="GO:0009003">
    <property type="term" value="F:signal peptidase activity"/>
    <property type="evidence" value="ECO:0007669"/>
    <property type="project" value="UniProtKB-EC"/>
</dbReference>
<dbReference type="EMBL" id="CP015453">
    <property type="protein sequence ID" value="AWH97508.1"/>
    <property type="molecule type" value="Genomic_DNA"/>
</dbReference>
<keyword evidence="2" id="KW-1133">Transmembrane helix</keyword>
<dbReference type="AlphaFoldDB" id="A0AAD0JXL3"/>
<dbReference type="InterPro" id="IPR019533">
    <property type="entry name" value="Peptidase_S26"/>
</dbReference>
<feature type="transmembrane region" description="Helical" evidence="2">
    <location>
        <begin position="12"/>
        <end position="37"/>
    </location>
</feature>
<dbReference type="GO" id="GO:0006465">
    <property type="term" value="P:signal peptide processing"/>
    <property type="evidence" value="ECO:0007669"/>
    <property type="project" value="UniProtKB-UniRule"/>
</dbReference>
<dbReference type="GO" id="GO:0004252">
    <property type="term" value="F:serine-type endopeptidase activity"/>
    <property type="evidence" value="ECO:0007669"/>
    <property type="project" value="UniProtKB-UniRule"/>
</dbReference>
<evidence type="ECO:0000256" key="2">
    <source>
        <dbReference type="SAM" id="Phobius"/>
    </source>
</evidence>
<accession>A0AAD0JXL3</accession>
<dbReference type="GO" id="GO:0016020">
    <property type="term" value="C:membrane"/>
    <property type="evidence" value="ECO:0007669"/>
    <property type="project" value="UniProtKB-UniRule"/>
</dbReference>
<evidence type="ECO:0000256" key="1">
    <source>
        <dbReference type="NCBIfam" id="TIGR02228"/>
    </source>
</evidence>
<gene>
    <name evidence="4" type="ORF">A6048_14815</name>
</gene>
<keyword evidence="2" id="KW-0472">Membrane</keyword>
<evidence type="ECO:0000313" key="5">
    <source>
        <dbReference type="Proteomes" id="UP000244903"/>
    </source>
</evidence>
<proteinExistence type="predicted"/>
<keyword evidence="2" id="KW-0812">Transmembrane</keyword>
<dbReference type="InterPro" id="IPR001733">
    <property type="entry name" value="Peptidase_S26B"/>
</dbReference>
<keyword evidence="5" id="KW-1185">Reference proteome</keyword>
<name>A0AAD0JXL3_9ACTN</name>
<dbReference type="NCBIfam" id="TIGR02228">
    <property type="entry name" value="sigpep_I_arch"/>
    <property type="match status" value="1"/>
</dbReference>
<sequence>MGRWIGERILDLLALGGIICIIAVVAAFAFNISLIMFKTGSMSPTITTGSLAIVREIQASEAEVGDVLTIDRPGQLPVTHRVVSTTEVGGGKYSIEMKGDANDNKDPAPYQVTQARVVIFSVPKLGYFVSRVSNPRVMAGTTVAMTLLVTWSFWPRKRRT</sequence>
<dbReference type="CDD" id="cd06530">
    <property type="entry name" value="S26_SPase_I"/>
    <property type="match status" value="1"/>
</dbReference>
<dbReference type="KEGG" id="dpc:A6048_14815"/>
<organism evidence="4 5">
    <name type="scientific">Dietzia psychralcaliphila</name>
    <dbReference type="NCBI Taxonomy" id="139021"/>
    <lineage>
        <taxon>Bacteria</taxon>
        <taxon>Bacillati</taxon>
        <taxon>Actinomycetota</taxon>
        <taxon>Actinomycetes</taxon>
        <taxon>Mycobacteriales</taxon>
        <taxon>Dietziaceae</taxon>
        <taxon>Dietzia</taxon>
    </lineage>
</organism>
<feature type="domain" description="Peptidase S26" evidence="3">
    <location>
        <begin position="18"/>
        <end position="84"/>
    </location>
</feature>
<evidence type="ECO:0000259" key="3">
    <source>
        <dbReference type="Pfam" id="PF10502"/>
    </source>
</evidence>
<protein>
    <recommendedName>
        <fullName evidence="1">Signal peptidase I</fullName>
        <ecNumber evidence="1">3.4.21.89</ecNumber>
    </recommendedName>
</protein>
<evidence type="ECO:0000313" key="4">
    <source>
        <dbReference type="EMBL" id="AWH97508.1"/>
    </source>
</evidence>
<reference evidence="4 5" key="1">
    <citation type="submission" date="2016-04" db="EMBL/GenBank/DDBJ databases">
        <title>Complete genome sequence of the haloalkaliphilic hydrocarbon-degrading bacterium Dietzia psychralcaliphila ILA-1T, isolated from a drain of a fish product-processing plant.</title>
        <authorList>
            <person name="Zhao J."/>
            <person name="Hu B."/>
            <person name="Geng S."/>
            <person name="Nie Y."/>
            <person name="Tang Y."/>
        </authorList>
    </citation>
    <scope>NUCLEOTIDE SEQUENCE [LARGE SCALE GENOMIC DNA]</scope>
    <source>
        <strain evidence="4 5">ILA-1</strain>
    </source>
</reference>
<dbReference type="Proteomes" id="UP000244903">
    <property type="component" value="Chromosome"/>
</dbReference>
<feature type="transmembrane region" description="Helical" evidence="2">
    <location>
        <begin position="137"/>
        <end position="154"/>
    </location>
</feature>
<dbReference type="Pfam" id="PF10502">
    <property type="entry name" value="Peptidase_S26"/>
    <property type="match status" value="1"/>
</dbReference>